<dbReference type="PANTHER" id="PTHR43343">
    <property type="entry name" value="PEPTIDASE S12"/>
    <property type="match status" value="1"/>
</dbReference>
<reference evidence="8" key="1">
    <citation type="journal article" date="2013" name="Nature">
        <title>Pan genome of the phytoplankton Emiliania underpins its global distribution.</title>
        <authorList>
            <person name="Read B.A."/>
            <person name="Kegel J."/>
            <person name="Klute M.J."/>
            <person name="Kuo A."/>
            <person name="Lefebvre S.C."/>
            <person name="Maumus F."/>
            <person name="Mayer C."/>
            <person name="Miller J."/>
            <person name="Monier A."/>
            <person name="Salamov A."/>
            <person name="Young J."/>
            <person name="Aguilar M."/>
            <person name="Claverie J.M."/>
            <person name="Frickenhaus S."/>
            <person name="Gonzalez K."/>
            <person name="Herman E.K."/>
            <person name="Lin Y.C."/>
            <person name="Napier J."/>
            <person name="Ogata H."/>
            <person name="Sarno A.F."/>
            <person name="Shmutz J."/>
            <person name="Schroeder D."/>
            <person name="de Vargas C."/>
            <person name="Verret F."/>
            <person name="von Dassow P."/>
            <person name="Valentin K."/>
            <person name="Van de Peer Y."/>
            <person name="Wheeler G."/>
            <person name="Dacks J.B."/>
            <person name="Delwiche C.F."/>
            <person name="Dyhrman S.T."/>
            <person name="Glockner G."/>
            <person name="John U."/>
            <person name="Richards T."/>
            <person name="Worden A.Z."/>
            <person name="Zhang X."/>
            <person name="Grigoriev I.V."/>
            <person name="Allen A.E."/>
            <person name="Bidle K."/>
            <person name="Borodovsky M."/>
            <person name="Bowler C."/>
            <person name="Brownlee C."/>
            <person name="Cock J.M."/>
            <person name="Elias M."/>
            <person name="Gladyshev V.N."/>
            <person name="Groth M."/>
            <person name="Guda C."/>
            <person name="Hadaegh A."/>
            <person name="Iglesias-Rodriguez M.D."/>
            <person name="Jenkins J."/>
            <person name="Jones B.M."/>
            <person name="Lawson T."/>
            <person name="Leese F."/>
            <person name="Lindquist E."/>
            <person name="Lobanov A."/>
            <person name="Lomsadze A."/>
            <person name="Malik S.B."/>
            <person name="Marsh M.E."/>
            <person name="Mackinder L."/>
            <person name="Mock T."/>
            <person name="Mueller-Roeber B."/>
            <person name="Pagarete A."/>
            <person name="Parker M."/>
            <person name="Probert I."/>
            <person name="Quesneville H."/>
            <person name="Raines C."/>
            <person name="Rensing S.A."/>
            <person name="Riano-Pachon D.M."/>
            <person name="Richier S."/>
            <person name="Rokitta S."/>
            <person name="Shiraiwa Y."/>
            <person name="Soanes D.M."/>
            <person name="van der Giezen M."/>
            <person name="Wahlund T.M."/>
            <person name="Williams B."/>
            <person name="Wilson W."/>
            <person name="Wolfe G."/>
            <person name="Wurch L.L."/>
        </authorList>
    </citation>
    <scope>NUCLEOTIDE SEQUENCE</scope>
</reference>
<dbReference type="OMA" id="NLIPGQW"/>
<dbReference type="InterPro" id="IPR001940">
    <property type="entry name" value="Peptidase_S1C"/>
</dbReference>
<evidence type="ECO:0000256" key="2">
    <source>
        <dbReference type="ARBA" id="ARBA00022670"/>
    </source>
</evidence>
<dbReference type="Gene3D" id="1.10.720.30">
    <property type="entry name" value="SAP domain"/>
    <property type="match status" value="1"/>
</dbReference>
<evidence type="ECO:0000256" key="4">
    <source>
        <dbReference type="SAM" id="MobiDB-lite"/>
    </source>
</evidence>
<dbReference type="InterPro" id="IPR036034">
    <property type="entry name" value="PDZ_sf"/>
</dbReference>
<feature type="domain" description="PDZ" evidence="6">
    <location>
        <begin position="320"/>
        <end position="396"/>
    </location>
</feature>
<feature type="chain" id="PRO_5044290900" description="PDZ domain-containing protein" evidence="5">
    <location>
        <begin position="23"/>
        <end position="418"/>
    </location>
</feature>
<evidence type="ECO:0000259" key="6">
    <source>
        <dbReference type="PROSITE" id="PS50106"/>
    </source>
</evidence>
<dbReference type="HOGENOM" id="CLU_020120_2_4_1"/>
<feature type="region of interest" description="Disordered" evidence="4">
    <location>
        <begin position="394"/>
        <end position="418"/>
    </location>
</feature>
<evidence type="ECO:0000256" key="1">
    <source>
        <dbReference type="ARBA" id="ARBA00010541"/>
    </source>
</evidence>
<dbReference type="InterPro" id="IPR001478">
    <property type="entry name" value="PDZ"/>
</dbReference>
<evidence type="ECO:0000256" key="5">
    <source>
        <dbReference type="SAM" id="SignalP"/>
    </source>
</evidence>
<keyword evidence="5" id="KW-0732">Signal</keyword>
<dbReference type="PANTHER" id="PTHR43343:SF3">
    <property type="entry name" value="PROTEASE DO-LIKE 8, CHLOROPLASTIC"/>
    <property type="match status" value="1"/>
</dbReference>
<dbReference type="PaxDb" id="2903-EOD05783"/>
<dbReference type="RefSeq" id="XP_005758212.1">
    <property type="nucleotide sequence ID" value="XM_005758155.1"/>
</dbReference>
<dbReference type="Gene3D" id="2.30.42.10">
    <property type="match status" value="1"/>
</dbReference>
<dbReference type="Pfam" id="PF13365">
    <property type="entry name" value="Trypsin_2"/>
    <property type="match status" value="1"/>
</dbReference>
<dbReference type="InterPro" id="IPR051201">
    <property type="entry name" value="Chloro_Bact_Ser_Proteases"/>
</dbReference>
<evidence type="ECO:0000313" key="8">
    <source>
        <dbReference type="Proteomes" id="UP000013827"/>
    </source>
</evidence>
<evidence type="ECO:0000313" key="7">
    <source>
        <dbReference type="EnsemblProtists" id="EOD05783"/>
    </source>
</evidence>
<dbReference type="Proteomes" id="UP000013827">
    <property type="component" value="Unassembled WGS sequence"/>
</dbReference>
<reference evidence="7" key="2">
    <citation type="submission" date="2024-10" db="UniProtKB">
        <authorList>
            <consortium name="EnsemblProtists"/>
        </authorList>
    </citation>
    <scope>IDENTIFICATION</scope>
</reference>
<dbReference type="GeneID" id="17251979"/>
<dbReference type="STRING" id="2903.R1B825"/>
<dbReference type="SUPFAM" id="SSF50494">
    <property type="entry name" value="Trypsin-like serine proteases"/>
    <property type="match status" value="1"/>
</dbReference>
<dbReference type="AlphaFoldDB" id="A0A0D3I3E8"/>
<name>A0A0D3I3E8_EMIH1</name>
<dbReference type="KEGG" id="ehx:EMIHUDRAFT_438894"/>
<dbReference type="GO" id="GO:0006508">
    <property type="term" value="P:proteolysis"/>
    <property type="evidence" value="ECO:0007669"/>
    <property type="project" value="UniProtKB-KW"/>
</dbReference>
<proteinExistence type="inferred from homology"/>
<keyword evidence="2" id="KW-0645">Protease</keyword>
<evidence type="ECO:0000256" key="3">
    <source>
        <dbReference type="ARBA" id="ARBA00022801"/>
    </source>
</evidence>
<dbReference type="InterPro" id="IPR043504">
    <property type="entry name" value="Peptidase_S1_PA_chymotrypsin"/>
</dbReference>
<protein>
    <recommendedName>
        <fullName evidence="6">PDZ domain-containing protein</fullName>
    </recommendedName>
</protein>
<comment type="similarity">
    <text evidence="1">Belongs to the peptidase S1C family.</text>
</comment>
<dbReference type="PRINTS" id="PR00834">
    <property type="entry name" value="PROTEASES2C"/>
</dbReference>
<dbReference type="InterPro" id="IPR009003">
    <property type="entry name" value="Peptidase_S1_PA"/>
</dbReference>
<dbReference type="SUPFAM" id="SSF68906">
    <property type="entry name" value="SAP domain"/>
    <property type="match status" value="1"/>
</dbReference>
<sequence length="418" mass="44109">MTMMFAVAVKSLLLLHPSETHAKRRPNTALVSARMQFGDIEQSLSVTELKRLLSERNVDFRDCLEKRDLVERLRSSSASGRFSSVVAGPPSLTESEGRTVDTFRRVSPSVCFVQTSQSVVTSPFSLRAMEVPAGTGSGFVWDADGHVVTNYHVVASRGAVPRLVRLKLQGCSEALEAQVVGVEADKDIAVLRIRSGALPPPVPVGASSWAPPPTCKSARRFSRSANRNPFGLDYTLTTGVVSALGREVDGAGGRPIKGCIQTDAAINPGSSGGPLLDSRGRLIGINTAILSPGAKGGVGGNIGIGFAIPVDVVRRVVTQIIRHGRVVRPSLGVNVLDDWRRRSYEEQLGQPLPGVLVVEVVDGSPADRAGLQAARVRGADVVLGDLITHVDGEPGVPRVELPSRPGRGCGLSPPPGAS</sequence>
<feature type="signal peptide" evidence="5">
    <location>
        <begin position="1"/>
        <end position="22"/>
    </location>
</feature>
<dbReference type="PROSITE" id="PS50106">
    <property type="entry name" value="PDZ"/>
    <property type="match status" value="1"/>
</dbReference>
<dbReference type="SUPFAM" id="SSF50156">
    <property type="entry name" value="PDZ domain-like"/>
    <property type="match status" value="1"/>
</dbReference>
<organism evidence="7 8">
    <name type="scientific">Emiliania huxleyi (strain CCMP1516)</name>
    <dbReference type="NCBI Taxonomy" id="280463"/>
    <lineage>
        <taxon>Eukaryota</taxon>
        <taxon>Haptista</taxon>
        <taxon>Haptophyta</taxon>
        <taxon>Prymnesiophyceae</taxon>
        <taxon>Isochrysidales</taxon>
        <taxon>Noelaerhabdaceae</taxon>
        <taxon>Emiliania</taxon>
    </lineage>
</organism>
<accession>A0A0D3I3E8</accession>
<keyword evidence="8" id="KW-1185">Reference proteome</keyword>
<dbReference type="eggNOG" id="KOG1320">
    <property type="taxonomic scope" value="Eukaryota"/>
</dbReference>
<dbReference type="InterPro" id="IPR036361">
    <property type="entry name" value="SAP_dom_sf"/>
</dbReference>
<keyword evidence="3" id="KW-0378">Hydrolase</keyword>
<dbReference type="Gene3D" id="2.40.10.10">
    <property type="entry name" value="Trypsin-like serine proteases"/>
    <property type="match status" value="2"/>
</dbReference>
<dbReference type="EnsemblProtists" id="EOD05783">
    <property type="protein sequence ID" value="EOD05783"/>
    <property type="gene ID" value="EMIHUDRAFT_438894"/>
</dbReference>
<dbReference type="GO" id="GO:0004252">
    <property type="term" value="F:serine-type endopeptidase activity"/>
    <property type="evidence" value="ECO:0007669"/>
    <property type="project" value="InterPro"/>
</dbReference>